<dbReference type="EMBL" id="VIGV01000001">
    <property type="protein sequence ID" value="TWS26534.1"/>
    <property type="molecule type" value="Genomic_DNA"/>
</dbReference>
<dbReference type="SUPFAM" id="SSF50156">
    <property type="entry name" value="PDZ domain-like"/>
    <property type="match status" value="1"/>
</dbReference>
<dbReference type="Proteomes" id="UP000319792">
    <property type="component" value="Unassembled WGS sequence"/>
</dbReference>
<reference evidence="6 7" key="2">
    <citation type="submission" date="2019-08" db="EMBL/GenBank/DDBJ databases">
        <title>Tsukamurella conjunctivitidis sp. nov., Tsukamurella assacharolytica sp. nov. and Tsukamurella sputae sp. nov. isolated from patients with conjunctivitis, bacteraemia (lymphoma) and respiratory infection (sputum) in Hong Kong.</title>
        <authorList>
            <person name="Fok K.M.N."/>
            <person name="Fong J.Y.H."/>
        </authorList>
    </citation>
    <scope>NUCLEOTIDE SEQUENCE [LARGE SCALE GENOMIC DNA]</scope>
    <source>
        <strain evidence="6 7">HKU70</strain>
    </source>
</reference>
<keyword evidence="5" id="KW-1133">Transmembrane helix</keyword>
<dbReference type="Gene3D" id="2.40.10.10">
    <property type="entry name" value="Trypsin-like serine proteases"/>
    <property type="match status" value="2"/>
</dbReference>
<evidence type="ECO:0000256" key="3">
    <source>
        <dbReference type="ARBA" id="ARBA00022801"/>
    </source>
</evidence>
<keyword evidence="5" id="KW-0472">Membrane</keyword>
<dbReference type="Gene3D" id="2.30.42.10">
    <property type="match status" value="1"/>
</dbReference>
<dbReference type="PANTHER" id="PTHR43343:SF3">
    <property type="entry name" value="PROTEASE DO-LIKE 8, CHLOROPLASTIC"/>
    <property type="match status" value="1"/>
</dbReference>
<dbReference type="InterPro" id="IPR043504">
    <property type="entry name" value="Peptidase_S1_PA_chymotrypsin"/>
</dbReference>
<dbReference type="PANTHER" id="PTHR43343">
    <property type="entry name" value="PEPTIDASE S12"/>
    <property type="match status" value="1"/>
</dbReference>
<dbReference type="InterPro" id="IPR001940">
    <property type="entry name" value="Peptidase_S1C"/>
</dbReference>
<name>A0A5C5RUN7_9ACTN</name>
<evidence type="ECO:0000256" key="1">
    <source>
        <dbReference type="ARBA" id="ARBA00010541"/>
    </source>
</evidence>
<comment type="caution">
    <text evidence="6">The sequence shown here is derived from an EMBL/GenBank/DDBJ whole genome shotgun (WGS) entry which is preliminary data.</text>
</comment>
<proteinExistence type="inferred from homology"/>
<feature type="region of interest" description="Disordered" evidence="4">
    <location>
        <begin position="1"/>
        <end position="56"/>
    </location>
</feature>
<keyword evidence="2 6" id="KW-0645">Protease</keyword>
<dbReference type="InterPro" id="IPR036034">
    <property type="entry name" value="PDZ_sf"/>
</dbReference>
<evidence type="ECO:0000313" key="6">
    <source>
        <dbReference type="EMBL" id="TWS26534.1"/>
    </source>
</evidence>
<dbReference type="PRINTS" id="PR00834">
    <property type="entry name" value="PROTEASES2C"/>
</dbReference>
<protein>
    <submittedName>
        <fullName evidence="6">Trypsin-like serine protease</fullName>
    </submittedName>
</protein>
<reference evidence="6 7" key="1">
    <citation type="submission" date="2019-06" db="EMBL/GenBank/DDBJ databases">
        <authorList>
            <person name="Teng J.L.L."/>
            <person name="Lee H.H."/>
            <person name="Lau S.K.P."/>
            <person name="Woo P.C.Y."/>
        </authorList>
    </citation>
    <scope>NUCLEOTIDE SEQUENCE [LARGE SCALE GENOMIC DNA]</scope>
    <source>
        <strain evidence="6 7">HKU70</strain>
    </source>
</reference>
<dbReference type="GO" id="GO:0006508">
    <property type="term" value="P:proteolysis"/>
    <property type="evidence" value="ECO:0007669"/>
    <property type="project" value="UniProtKB-KW"/>
</dbReference>
<keyword evidence="3" id="KW-0378">Hydrolase</keyword>
<dbReference type="RefSeq" id="WP_146431558.1">
    <property type="nucleotide sequence ID" value="NZ_VIGV01000001.1"/>
</dbReference>
<dbReference type="GO" id="GO:0004252">
    <property type="term" value="F:serine-type endopeptidase activity"/>
    <property type="evidence" value="ECO:0007669"/>
    <property type="project" value="InterPro"/>
</dbReference>
<keyword evidence="5" id="KW-0812">Transmembrane</keyword>
<comment type="similarity">
    <text evidence="1">Belongs to the peptidase S1C family.</text>
</comment>
<dbReference type="OrthoDB" id="9758917at2"/>
<keyword evidence="7" id="KW-1185">Reference proteome</keyword>
<dbReference type="Pfam" id="PF13365">
    <property type="entry name" value="Trypsin_2"/>
    <property type="match status" value="1"/>
</dbReference>
<organism evidence="6 7">
    <name type="scientific">Tsukamurella sputi</name>
    <dbReference type="NCBI Taxonomy" id="2591848"/>
    <lineage>
        <taxon>Bacteria</taxon>
        <taxon>Bacillati</taxon>
        <taxon>Actinomycetota</taxon>
        <taxon>Actinomycetes</taxon>
        <taxon>Mycobacteriales</taxon>
        <taxon>Tsukamurellaceae</taxon>
        <taxon>Tsukamurella</taxon>
    </lineage>
</organism>
<evidence type="ECO:0000313" key="7">
    <source>
        <dbReference type="Proteomes" id="UP000319792"/>
    </source>
</evidence>
<dbReference type="AlphaFoldDB" id="A0A5C5RUN7"/>
<sequence length="435" mass="43127">MTEGPQNPYQQGQAPGQGQQVPSQGQQTPGQGQPGQGQYRPTQQYSNPYAAAPGGAPSGYAVPGGLPTVTTTPPPARGPRMGALVAMGVAIALIASLLSVTGAYLVWGSSDSASSTVTVSGGDAPAVVKGSVQDVAQSVLPAVVSIDNQAGNSESSGSGVVVTADGKIVTNNHVIAGNGKLTVSFSDGSVSNAVVVGADPITDLAVIQTDKHDVKPLAFADSGKLSVGQEVVAVGAPLGLAGTVTSGIVSALNRPVATSGKDSDQATVINSVQTDAAINPGNSGGALVDMTGRLVGINSSIATLGSSRTTGQQGGSIGLGFAIPSNQVQRISKELMESGKATHAAVGITVDPRASVSRPGALVVDVSATGGFGRAGIPKGALVTKVDDLQITDGYGLIGAVRAYPPGTTVTVTYLDSQSATSPVSKQVTLDKLDK</sequence>
<evidence type="ECO:0000256" key="5">
    <source>
        <dbReference type="SAM" id="Phobius"/>
    </source>
</evidence>
<accession>A0A5C5RUN7</accession>
<feature type="transmembrane region" description="Helical" evidence="5">
    <location>
        <begin position="83"/>
        <end position="107"/>
    </location>
</feature>
<gene>
    <name evidence="6" type="ORF">FK268_04730</name>
</gene>
<evidence type="ECO:0000256" key="4">
    <source>
        <dbReference type="SAM" id="MobiDB-lite"/>
    </source>
</evidence>
<dbReference type="InterPro" id="IPR051201">
    <property type="entry name" value="Chloro_Bact_Ser_Proteases"/>
</dbReference>
<evidence type="ECO:0000256" key="2">
    <source>
        <dbReference type="ARBA" id="ARBA00022670"/>
    </source>
</evidence>
<dbReference type="SUPFAM" id="SSF50494">
    <property type="entry name" value="Trypsin-like serine proteases"/>
    <property type="match status" value="1"/>
</dbReference>
<dbReference type="InterPro" id="IPR009003">
    <property type="entry name" value="Peptidase_S1_PA"/>
</dbReference>